<comment type="catalytic activity">
    <reaction evidence="21">
        <text>decanoyl-CoA + H2O = decanoate + CoA + H(+)</text>
        <dbReference type="Rhea" id="RHEA:40059"/>
        <dbReference type="ChEBI" id="CHEBI:15377"/>
        <dbReference type="ChEBI" id="CHEBI:15378"/>
        <dbReference type="ChEBI" id="CHEBI:27689"/>
        <dbReference type="ChEBI" id="CHEBI:57287"/>
        <dbReference type="ChEBI" id="CHEBI:61430"/>
    </reaction>
    <physiologicalReaction direction="left-to-right" evidence="21">
        <dbReference type="Rhea" id="RHEA:40060"/>
    </physiologicalReaction>
</comment>
<accession>A0A5C1QMP6</accession>
<evidence type="ECO:0000256" key="7">
    <source>
        <dbReference type="ARBA" id="ARBA00022801"/>
    </source>
</evidence>
<dbReference type="GO" id="GO:0016020">
    <property type="term" value="C:membrane"/>
    <property type="evidence" value="ECO:0007669"/>
    <property type="project" value="UniProtKB-SubCell"/>
</dbReference>
<dbReference type="PANTHER" id="PTHR12418:SF19">
    <property type="entry name" value="ACYL-COENZYME A THIOESTERASE THEM4"/>
    <property type="match status" value="1"/>
</dbReference>
<keyword evidence="10" id="KW-0443">Lipid metabolism</keyword>
<evidence type="ECO:0000256" key="23">
    <source>
        <dbReference type="ARBA" id="ARBA00048180"/>
    </source>
</evidence>
<dbReference type="AlphaFoldDB" id="A0A5C1QMP6"/>
<evidence type="ECO:0000256" key="5">
    <source>
        <dbReference type="ARBA" id="ARBA00022490"/>
    </source>
</evidence>
<evidence type="ECO:0000313" key="25">
    <source>
        <dbReference type="EMBL" id="QEN08941.1"/>
    </source>
</evidence>
<dbReference type="Proteomes" id="UP000324209">
    <property type="component" value="Chromosome"/>
</dbReference>
<evidence type="ECO:0000256" key="22">
    <source>
        <dbReference type="ARBA" id="ARBA00048074"/>
    </source>
</evidence>
<organism evidence="25 26">
    <name type="scientific">Oceanispirochaeta crateris</name>
    <dbReference type="NCBI Taxonomy" id="2518645"/>
    <lineage>
        <taxon>Bacteria</taxon>
        <taxon>Pseudomonadati</taxon>
        <taxon>Spirochaetota</taxon>
        <taxon>Spirochaetia</taxon>
        <taxon>Spirochaetales</taxon>
        <taxon>Spirochaetaceae</taxon>
        <taxon>Oceanispirochaeta</taxon>
    </lineage>
</organism>
<comment type="catalytic activity">
    <reaction evidence="20">
        <text>hexadecanoyl-CoA + H2O = hexadecanoate + CoA + H(+)</text>
        <dbReference type="Rhea" id="RHEA:16645"/>
        <dbReference type="ChEBI" id="CHEBI:7896"/>
        <dbReference type="ChEBI" id="CHEBI:15377"/>
        <dbReference type="ChEBI" id="CHEBI:15378"/>
        <dbReference type="ChEBI" id="CHEBI:57287"/>
        <dbReference type="ChEBI" id="CHEBI:57379"/>
        <dbReference type="EC" id="3.1.2.2"/>
    </reaction>
    <physiologicalReaction direction="left-to-right" evidence="20">
        <dbReference type="Rhea" id="RHEA:16646"/>
    </physiologicalReaction>
</comment>
<dbReference type="OrthoDB" id="9813282at2"/>
<comment type="catalytic activity">
    <reaction evidence="13">
        <text>(5Z,8Z,11Z,14Z)-eicosatetraenoyl-CoA + H2O = (5Z,8Z,11Z,14Z)-eicosatetraenoate + CoA + H(+)</text>
        <dbReference type="Rhea" id="RHEA:40151"/>
        <dbReference type="ChEBI" id="CHEBI:15377"/>
        <dbReference type="ChEBI" id="CHEBI:15378"/>
        <dbReference type="ChEBI" id="CHEBI:32395"/>
        <dbReference type="ChEBI" id="CHEBI:57287"/>
        <dbReference type="ChEBI" id="CHEBI:57368"/>
    </reaction>
    <physiologicalReaction direction="left-to-right" evidence="13">
        <dbReference type="Rhea" id="RHEA:40152"/>
    </physiologicalReaction>
</comment>
<evidence type="ECO:0000259" key="24">
    <source>
        <dbReference type="Pfam" id="PF03061"/>
    </source>
</evidence>
<evidence type="ECO:0000256" key="21">
    <source>
        <dbReference type="ARBA" id="ARBA00047969"/>
    </source>
</evidence>
<evidence type="ECO:0000256" key="6">
    <source>
        <dbReference type="ARBA" id="ARBA00022703"/>
    </source>
</evidence>
<sequence>MIHKEYLTKEIIDELEKRNPEIHMGLEIPPAVFIDMKGSVGQFSKSENSLVCYFPVLENQLNPFGNMQGGVISAAIDNTIGPLSMLVADPSVTRHLEVKYKRAITPEMERITVTARLFKQDKKFLFFTSSVTDSEGNVLATAKSTHFIIV</sequence>
<dbReference type="Gene3D" id="3.10.129.10">
    <property type="entry name" value="Hotdog Thioesterase"/>
    <property type="match status" value="1"/>
</dbReference>
<evidence type="ECO:0000256" key="2">
    <source>
        <dbReference type="ARBA" id="ARBA00004496"/>
    </source>
</evidence>
<evidence type="ECO:0000256" key="1">
    <source>
        <dbReference type="ARBA" id="ARBA00004170"/>
    </source>
</evidence>
<evidence type="ECO:0000256" key="17">
    <source>
        <dbReference type="ARBA" id="ARBA00040123"/>
    </source>
</evidence>
<dbReference type="CDD" id="cd03443">
    <property type="entry name" value="PaaI_thioesterase"/>
    <property type="match status" value="1"/>
</dbReference>
<evidence type="ECO:0000256" key="13">
    <source>
        <dbReference type="ARBA" id="ARBA00035852"/>
    </source>
</evidence>
<comment type="subcellular location">
    <subcellularLocation>
        <location evidence="3">Cell projection</location>
        <location evidence="3">Ruffle membrane</location>
    </subcellularLocation>
    <subcellularLocation>
        <location evidence="2">Cytoplasm</location>
    </subcellularLocation>
    <subcellularLocation>
        <location evidence="1">Membrane</location>
        <topology evidence="1">Peripheral membrane protein</topology>
    </subcellularLocation>
</comment>
<dbReference type="InterPro" id="IPR052365">
    <property type="entry name" value="THEM4/THEM5_acyl-CoA_thioest"/>
</dbReference>
<dbReference type="GO" id="GO:0005737">
    <property type="term" value="C:cytoplasm"/>
    <property type="evidence" value="ECO:0007669"/>
    <property type="project" value="UniProtKB-SubCell"/>
</dbReference>
<evidence type="ECO:0000256" key="8">
    <source>
        <dbReference type="ARBA" id="ARBA00022832"/>
    </source>
</evidence>
<evidence type="ECO:0000256" key="4">
    <source>
        <dbReference type="ARBA" id="ARBA00022475"/>
    </source>
</evidence>
<comment type="catalytic activity">
    <reaction evidence="14">
        <text>(9Z)-octadecenoyl-CoA + H2O = (9Z)-octadecenoate + CoA + H(+)</text>
        <dbReference type="Rhea" id="RHEA:40139"/>
        <dbReference type="ChEBI" id="CHEBI:15377"/>
        <dbReference type="ChEBI" id="CHEBI:15378"/>
        <dbReference type="ChEBI" id="CHEBI:30823"/>
        <dbReference type="ChEBI" id="CHEBI:57287"/>
        <dbReference type="ChEBI" id="CHEBI:57387"/>
    </reaction>
    <physiologicalReaction direction="left-to-right" evidence="14">
        <dbReference type="Rhea" id="RHEA:40140"/>
    </physiologicalReaction>
</comment>
<keyword evidence="8" id="KW-0276">Fatty acid metabolism</keyword>
<comment type="catalytic activity">
    <reaction evidence="22">
        <text>dodecanoyl-CoA + H2O = dodecanoate + CoA + H(+)</text>
        <dbReference type="Rhea" id="RHEA:30135"/>
        <dbReference type="ChEBI" id="CHEBI:15377"/>
        <dbReference type="ChEBI" id="CHEBI:15378"/>
        <dbReference type="ChEBI" id="CHEBI:18262"/>
        <dbReference type="ChEBI" id="CHEBI:57287"/>
        <dbReference type="ChEBI" id="CHEBI:57375"/>
    </reaction>
    <physiologicalReaction direction="left-to-right" evidence="22">
        <dbReference type="Rhea" id="RHEA:30136"/>
    </physiologicalReaction>
</comment>
<reference evidence="25 26" key="1">
    <citation type="submission" date="2019-02" db="EMBL/GenBank/DDBJ databases">
        <title>Complete Genome Sequence and Methylome Analysis of free living Spirochaetas.</title>
        <authorList>
            <person name="Fomenkov A."/>
            <person name="Dubinina G."/>
            <person name="Leshcheva N."/>
            <person name="Mikheeva N."/>
            <person name="Grabovich M."/>
            <person name="Vincze T."/>
            <person name="Roberts R.J."/>
        </authorList>
    </citation>
    <scope>NUCLEOTIDE SEQUENCE [LARGE SCALE GENOMIC DNA]</scope>
    <source>
        <strain evidence="25 26">K2</strain>
    </source>
</reference>
<keyword evidence="4" id="KW-1003">Cell membrane</keyword>
<proteinExistence type="inferred from homology"/>
<dbReference type="GO" id="GO:0006631">
    <property type="term" value="P:fatty acid metabolic process"/>
    <property type="evidence" value="ECO:0007669"/>
    <property type="project" value="UniProtKB-KW"/>
</dbReference>
<evidence type="ECO:0000313" key="26">
    <source>
        <dbReference type="Proteomes" id="UP000324209"/>
    </source>
</evidence>
<evidence type="ECO:0000256" key="12">
    <source>
        <dbReference type="ARBA" id="ARBA00023273"/>
    </source>
</evidence>
<keyword evidence="5" id="KW-0963">Cytoplasm</keyword>
<dbReference type="PANTHER" id="PTHR12418">
    <property type="entry name" value="ACYL-COENZYME A THIOESTERASE THEM4"/>
    <property type="match status" value="1"/>
</dbReference>
<keyword evidence="11" id="KW-0472">Membrane</keyword>
<dbReference type="EC" id="3.1.2.2" evidence="16"/>
<feature type="domain" description="Thioesterase" evidence="24">
    <location>
        <begin position="64"/>
        <end position="139"/>
    </location>
</feature>
<evidence type="ECO:0000256" key="18">
    <source>
        <dbReference type="ARBA" id="ARBA00043210"/>
    </source>
</evidence>
<evidence type="ECO:0000256" key="20">
    <source>
        <dbReference type="ARBA" id="ARBA00047734"/>
    </source>
</evidence>
<comment type="catalytic activity">
    <reaction evidence="23">
        <text>tetradecanoyl-CoA + H2O = tetradecanoate + CoA + H(+)</text>
        <dbReference type="Rhea" id="RHEA:40119"/>
        <dbReference type="ChEBI" id="CHEBI:15377"/>
        <dbReference type="ChEBI" id="CHEBI:15378"/>
        <dbReference type="ChEBI" id="CHEBI:30807"/>
        <dbReference type="ChEBI" id="CHEBI:57287"/>
        <dbReference type="ChEBI" id="CHEBI:57385"/>
    </reaction>
    <physiologicalReaction direction="left-to-right" evidence="23">
        <dbReference type="Rhea" id="RHEA:40120"/>
    </physiologicalReaction>
</comment>
<comment type="catalytic activity">
    <reaction evidence="19">
        <text>octanoyl-CoA + H2O = octanoate + CoA + H(+)</text>
        <dbReference type="Rhea" id="RHEA:30143"/>
        <dbReference type="ChEBI" id="CHEBI:15377"/>
        <dbReference type="ChEBI" id="CHEBI:15378"/>
        <dbReference type="ChEBI" id="CHEBI:25646"/>
        <dbReference type="ChEBI" id="CHEBI:57287"/>
        <dbReference type="ChEBI" id="CHEBI:57386"/>
    </reaction>
    <physiologicalReaction direction="left-to-right" evidence="19">
        <dbReference type="Rhea" id="RHEA:30144"/>
    </physiologicalReaction>
</comment>
<dbReference type="InterPro" id="IPR029069">
    <property type="entry name" value="HotDog_dom_sf"/>
</dbReference>
<keyword evidence="7" id="KW-0378">Hydrolase</keyword>
<dbReference type="RefSeq" id="WP_149487020.1">
    <property type="nucleotide sequence ID" value="NZ_CP036150.1"/>
</dbReference>
<protein>
    <recommendedName>
        <fullName evidence="17">Acyl-coenzyme A thioesterase THEM4</fullName>
        <ecNumber evidence="16">3.1.2.2</ecNumber>
    </recommendedName>
    <alternativeName>
        <fullName evidence="18">Thioesterase superfamily member 4</fullName>
    </alternativeName>
</protein>
<keyword evidence="26" id="KW-1185">Reference proteome</keyword>
<dbReference type="Pfam" id="PF03061">
    <property type="entry name" value="4HBT"/>
    <property type="match status" value="1"/>
</dbReference>
<gene>
    <name evidence="25" type="ORF">EXM22_13410</name>
</gene>
<dbReference type="InterPro" id="IPR006683">
    <property type="entry name" value="Thioestr_dom"/>
</dbReference>
<dbReference type="GO" id="GO:0016790">
    <property type="term" value="F:thiolester hydrolase activity"/>
    <property type="evidence" value="ECO:0007669"/>
    <property type="project" value="UniProtKB-ARBA"/>
</dbReference>
<dbReference type="KEGG" id="ock:EXM22_13410"/>
<evidence type="ECO:0000256" key="19">
    <source>
        <dbReference type="ARBA" id="ARBA00047588"/>
    </source>
</evidence>
<evidence type="ECO:0000256" key="3">
    <source>
        <dbReference type="ARBA" id="ARBA00004632"/>
    </source>
</evidence>
<keyword evidence="9" id="KW-0809">Transit peptide</keyword>
<evidence type="ECO:0000256" key="10">
    <source>
        <dbReference type="ARBA" id="ARBA00023098"/>
    </source>
</evidence>
<name>A0A5C1QMP6_9SPIO</name>
<evidence type="ECO:0000256" key="16">
    <source>
        <dbReference type="ARBA" id="ARBA00038848"/>
    </source>
</evidence>
<evidence type="ECO:0000256" key="11">
    <source>
        <dbReference type="ARBA" id="ARBA00023136"/>
    </source>
</evidence>
<keyword evidence="12" id="KW-0966">Cell projection</keyword>
<evidence type="ECO:0000256" key="15">
    <source>
        <dbReference type="ARBA" id="ARBA00038456"/>
    </source>
</evidence>
<evidence type="ECO:0000256" key="9">
    <source>
        <dbReference type="ARBA" id="ARBA00022946"/>
    </source>
</evidence>
<evidence type="ECO:0000256" key="14">
    <source>
        <dbReference type="ARBA" id="ARBA00037002"/>
    </source>
</evidence>
<dbReference type="SUPFAM" id="SSF54637">
    <property type="entry name" value="Thioesterase/thiol ester dehydrase-isomerase"/>
    <property type="match status" value="1"/>
</dbReference>
<keyword evidence="6" id="KW-0053">Apoptosis</keyword>
<dbReference type="EMBL" id="CP036150">
    <property type="protein sequence ID" value="QEN08941.1"/>
    <property type="molecule type" value="Genomic_DNA"/>
</dbReference>
<comment type="similarity">
    <text evidence="15">Belongs to the THEM4/THEM5 thioesterase family.</text>
</comment>